<dbReference type="InterPro" id="IPR026360">
    <property type="entry name" value="Xnuc_lig_assoc"/>
</dbReference>
<dbReference type="NCBIfam" id="TIGR04122">
    <property type="entry name" value="Xnuc_lig_assoc"/>
    <property type="match status" value="1"/>
</dbReference>
<reference evidence="2 3" key="1">
    <citation type="submission" date="2016-11" db="EMBL/GenBank/DDBJ databases">
        <authorList>
            <person name="Jaros S."/>
            <person name="Januszkiewicz K."/>
            <person name="Wedrychowicz H."/>
        </authorList>
    </citation>
    <scope>NUCLEOTIDE SEQUENCE [LARGE SCALE GENOMIC DNA]</scope>
    <source>
        <strain evidence="2 3">LMG 20594</strain>
    </source>
</reference>
<feature type="compositionally biased region" description="Low complexity" evidence="1">
    <location>
        <begin position="396"/>
        <end position="424"/>
    </location>
</feature>
<feature type="region of interest" description="Disordered" evidence="1">
    <location>
        <begin position="393"/>
        <end position="448"/>
    </location>
</feature>
<dbReference type="Proteomes" id="UP000184395">
    <property type="component" value="Unassembled WGS sequence"/>
</dbReference>
<organism evidence="2 3">
    <name type="scientific">Paraburkholderia terricola</name>
    <dbReference type="NCBI Taxonomy" id="169427"/>
    <lineage>
        <taxon>Bacteria</taxon>
        <taxon>Pseudomonadati</taxon>
        <taxon>Pseudomonadota</taxon>
        <taxon>Betaproteobacteria</taxon>
        <taxon>Burkholderiales</taxon>
        <taxon>Burkholderiaceae</taxon>
        <taxon>Paraburkholderia</taxon>
    </lineage>
</organism>
<dbReference type="AlphaFoldDB" id="A0A1M6MVW3"/>
<dbReference type="SUPFAM" id="SSF56281">
    <property type="entry name" value="Metallo-hydrolase/oxidoreductase"/>
    <property type="match status" value="1"/>
</dbReference>
<gene>
    <name evidence="2" type="ORF">SAMN05192548_1008157</name>
</gene>
<dbReference type="InterPro" id="IPR050698">
    <property type="entry name" value="MBL"/>
</dbReference>
<feature type="compositionally biased region" description="Basic and acidic residues" evidence="1">
    <location>
        <begin position="425"/>
        <end position="439"/>
    </location>
</feature>
<name>A0A1M6MVW3_9BURK</name>
<proteinExistence type="predicted"/>
<dbReference type="GO" id="GO:0004521">
    <property type="term" value="F:RNA endonuclease activity"/>
    <property type="evidence" value="ECO:0007669"/>
    <property type="project" value="TreeGrafter"/>
</dbReference>
<dbReference type="EMBL" id="FRAB01000008">
    <property type="protein sequence ID" value="SHJ87584.1"/>
    <property type="molecule type" value="Genomic_DNA"/>
</dbReference>
<evidence type="ECO:0000313" key="2">
    <source>
        <dbReference type="EMBL" id="SHJ87584.1"/>
    </source>
</evidence>
<protein>
    <submittedName>
        <fullName evidence="2">Putative mRNA 3-end processing factor</fullName>
    </submittedName>
</protein>
<dbReference type="PANTHER" id="PTHR11203:SF49">
    <property type="entry name" value="BLL1145 PROTEIN"/>
    <property type="match status" value="1"/>
</dbReference>
<dbReference type="PANTHER" id="PTHR11203">
    <property type="entry name" value="CLEAVAGE AND POLYADENYLATION SPECIFICITY FACTOR FAMILY MEMBER"/>
    <property type="match status" value="1"/>
</dbReference>
<accession>A0A1M6MVW3</accession>
<dbReference type="STRING" id="169427.SAMN05192548_1008157"/>
<dbReference type="Gene3D" id="3.60.15.10">
    <property type="entry name" value="Ribonuclease Z/Hydroxyacylglutathione hydrolase-like"/>
    <property type="match status" value="1"/>
</dbReference>
<dbReference type="InterPro" id="IPR036866">
    <property type="entry name" value="RibonucZ/Hydroxyglut_hydro"/>
</dbReference>
<evidence type="ECO:0000256" key="1">
    <source>
        <dbReference type="SAM" id="MobiDB-lite"/>
    </source>
</evidence>
<evidence type="ECO:0000313" key="3">
    <source>
        <dbReference type="Proteomes" id="UP000184395"/>
    </source>
</evidence>
<sequence length="448" mass="48883">MQRVRARLLSYRKQERSHPAWLNSTRVTSVAGMRFAAPFIDLAWSLSESHTLNNASDKPENPHDPDLVVARPEGLYCPCGDFYIDPWRPVERAVITHAHSDHARFGHRHYLASQAGANVLLWRLPGIALQTLAYGERLDFDGTTVSLHPAGHVLGSAQLRIEHKGRVWVASGDYKLDPDPTCAAFEPVRCETFITESTFGLPIYRWDAPQAVFDGIDSWWRHNASQGRASVLFCYSFGKAQRVLASVDAAIGPIFCHGAIAPLNRAYREAGVRLPPVRVVGEIAARDKAAFRQALIVAPPSAQGSAWLRRFGDYSDAFASGWMRLRGARRRRGVDRGFVLSDHADWPGLQSAIHATGAGRVIVTHGSVEPMVRWLREQGLEAGAFDTQYGDDTVEADAAGGDETAATSGASPVEATQTTQATQATRDDTPNAADLEARPAADNTTSGP</sequence>